<dbReference type="InterPro" id="IPR027961">
    <property type="entry name" value="DUF4442"/>
</dbReference>
<reference evidence="1 2" key="1">
    <citation type="submission" date="2018-07" db="EMBL/GenBank/DDBJ databases">
        <title>Genomic Encyclopedia of Type Strains, Phase IV (KMG-IV): sequencing the most valuable type-strain genomes for metagenomic binning, comparative biology and taxonomic classification.</title>
        <authorList>
            <person name="Goeker M."/>
        </authorList>
    </citation>
    <scope>NUCLEOTIDE SEQUENCE [LARGE SCALE GENOMIC DNA]</scope>
    <source>
        <strain evidence="1 2">DSM 44290</strain>
    </source>
</reference>
<dbReference type="SUPFAM" id="SSF54637">
    <property type="entry name" value="Thioesterase/thiol ester dehydrase-isomerase"/>
    <property type="match status" value="1"/>
</dbReference>
<name>A0A370HS41_9NOCA</name>
<proteinExistence type="predicted"/>
<dbReference type="Pfam" id="PF14539">
    <property type="entry name" value="DUF4442"/>
    <property type="match status" value="1"/>
</dbReference>
<sequence length="163" mass="18475">MARKMTPRLLRFGLNIWPPLLFSGIRVTEVADDWTAATVRLKLNRATRNYVGTAFGGSLSAMTDPLFMLLLMQQLGPDYLVWDTAAEIEFKTPGRTTLTATMRVPPEITDDIRQRAADGSKTLTWFETQIVDTRGRVVAEVRRQVYVRRKAEAGIRETLVTEM</sequence>
<gene>
    <name evidence="1" type="ORF">DFR76_11472</name>
</gene>
<dbReference type="InterPro" id="IPR029069">
    <property type="entry name" value="HotDog_dom_sf"/>
</dbReference>
<organism evidence="1 2">
    <name type="scientific">Nocardia pseudobrasiliensis</name>
    <dbReference type="NCBI Taxonomy" id="45979"/>
    <lineage>
        <taxon>Bacteria</taxon>
        <taxon>Bacillati</taxon>
        <taxon>Actinomycetota</taxon>
        <taxon>Actinomycetes</taxon>
        <taxon>Mycobacteriales</taxon>
        <taxon>Nocardiaceae</taxon>
        <taxon>Nocardia</taxon>
    </lineage>
</organism>
<dbReference type="STRING" id="1210086.GCA_001613105_06466"/>
<dbReference type="EMBL" id="QQBC01000014">
    <property type="protein sequence ID" value="RDI61347.1"/>
    <property type="molecule type" value="Genomic_DNA"/>
</dbReference>
<evidence type="ECO:0000313" key="1">
    <source>
        <dbReference type="EMBL" id="RDI61347.1"/>
    </source>
</evidence>
<keyword evidence="2" id="KW-1185">Reference proteome</keyword>
<evidence type="ECO:0000313" key="2">
    <source>
        <dbReference type="Proteomes" id="UP000254869"/>
    </source>
</evidence>
<accession>A0A370HS41</accession>
<dbReference type="Gene3D" id="3.10.129.10">
    <property type="entry name" value="Hotdog Thioesterase"/>
    <property type="match status" value="1"/>
</dbReference>
<dbReference type="AlphaFoldDB" id="A0A370HS41"/>
<comment type="caution">
    <text evidence="1">The sequence shown here is derived from an EMBL/GenBank/DDBJ whole genome shotgun (WGS) entry which is preliminary data.</text>
</comment>
<protein>
    <submittedName>
        <fullName evidence="1">Acyl-coenzyme A thioesterase PaaI-like protein</fullName>
    </submittedName>
</protein>
<dbReference type="RefSeq" id="WP_211335974.1">
    <property type="nucleotide sequence ID" value="NZ_QQBC01000014.1"/>
</dbReference>
<dbReference type="Proteomes" id="UP000254869">
    <property type="component" value="Unassembled WGS sequence"/>
</dbReference>